<evidence type="ECO:0000256" key="2">
    <source>
        <dbReference type="SAM" id="MobiDB-lite"/>
    </source>
</evidence>
<evidence type="ECO:0000313" key="4">
    <source>
        <dbReference type="Proteomes" id="UP000789405"/>
    </source>
</evidence>
<protein>
    <submittedName>
        <fullName evidence="3">16954_t:CDS:1</fullName>
    </submittedName>
</protein>
<dbReference type="OrthoDB" id="10466531at2759"/>
<keyword evidence="1" id="KW-0175">Coiled coil</keyword>
<proteinExistence type="predicted"/>
<name>A0A9N9BAF2_9GLOM</name>
<organism evidence="3 4">
    <name type="scientific">Dentiscutata erythropus</name>
    <dbReference type="NCBI Taxonomy" id="1348616"/>
    <lineage>
        <taxon>Eukaryota</taxon>
        <taxon>Fungi</taxon>
        <taxon>Fungi incertae sedis</taxon>
        <taxon>Mucoromycota</taxon>
        <taxon>Glomeromycotina</taxon>
        <taxon>Glomeromycetes</taxon>
        <taxon>Diversisporales</taxon>
        <taxon>Gigasporaceae</taxon>
        <taxon>Dentiscutata</taxon>
    </lineage>
</organism>
<gene>
    <name evidence="3" type="ORF">DERYTH_LOCUS5643</name>
</gene>
<evidence type="ECO:0000313" key="3">
    <source>
        <dbReference type="EMBL" id="CAG8559013.1"/>
    </source>
</evidence>
<sequence>MSLKETNDELNRAIEEIMRISEMLRNYTIEMCNRANNAVPANTTIASDVADITSRLSSLVVDTTTTPNNFDDITSRFSRLLVNENSPEMDQERRGGGFSNTNAK</sequence>
<feature type="region of interest" description="Disordered" evidence="2">
    <location>
        <begin position="82"/>
        <end position="104"/>
    </location>
</feature>
<keyword evidence="4" id="KW-1185">Reference proteome</keyword>
<feature type="coiled-coil region" evidence="1">
    <location>
        <begin position="3"/>
        <end position="30"/>
    </location>
</feature>
<evidence type="ECO:0000256" key="1">
    <source>
        <dbReference type="SAM" id="Coils"/>
    </source>
</evidence>
<dbReference type="AlphaFoldDB" id="A0A9N9BAF2"/>
<dbReference type="EMBL" id="CAJVPY010002389">
    <property type="protein sequence ID" value="CAG8559013.1"/>
    <property type="molecule type" value="Genomic_DNA"/>
</dbReference>
<accession>A0A9N9BAF2</accession>
<comment type="caution">
    <text evidence="3">The sequence shown here is derived from an EMBL/GenBank/DDBJ whole genome shotgun (WGS) entry which is preliminary data.</text>
</comment>
<dbReference type="Proteomes" id="UP000789405">
    <property type="component" value="Unassembled WGS sequence"/>
</dbReference>
<reference evidence="3" key="1">
    <citation type="submission" date="2021-06" db="EMBL/GenBank/DDBJ databases">
        <authorList>
            <person name="Kallberg Y."/>
            <person name="Tangrot J."/>
            <person name="Rosling A."/>
        </authorList>
    </citation>
    <scope>NUCLEOTIDE SEQUENCE</scope>
    <source>
        <strain evidence="3">MA453B</strain>
    </source>
</reference>